<dbReference type="InterPro" id="IPR025202">
    <property type="entry name" value="PLD-like_dom"/>
</dbReference>
<dbReference type="Gene3D" id="3.30.870.10">
    <property type="entry name" value="Endonuclease Chain A"/>
    <property type="match status" value="2"/>
</dbReference>
<dbReference type="PROSITE" id="PS50035">
    <property type="entry name" value="PLD"/>
    <property type="match status" value="2"/>
</dbReference>
<dbReference type="Proteomes" id="UP000093159">
    <property type="component" value="Unassembled WGS sequence"/>
</dbReference>
<evidence type="ECO:0000313" key="2">
    <source>
        <dbReference type="EMBL" id="OCL90848.1"/>
    </source>
</evidence>
<dbReference type="CDD" id="cd09117">
    <property type="entry name" value="PLDc_Bfil_DEXD_like"/>
    <property type="match status" value="1"/>
</dbReference>
<evidence type="ECO:0000313" key="3">
    <source>
        <dbReference type="Proteomes" id="UP000093159"/>
    </source>
</evidence>
<dbReference type="CDD" id="cd00138">
    <property type="entry name" value="PLDc_SF"/>
    <property type="match status" value="1"/>
</dbReference>
<feature type="domain" description="PLD phosphodiesterase" evidence="1">
    <location>
        <begin position="105"/>
        <end position="135"/>
    </location>
</feature>
<dbReference type="EMBL" id="LDIR01000003">
    <property type="protein sequence ID" value="OCL90848.1"/>
    <property type="molecule type" value="Genomic_DNA"/>
</dbReference>
<dbReference type="Pfam" id="PF13091">
    <property type="entry name" value="PLDc_2"/>
    <property type="match status" value="1"/>
</dbReference>
<accession>A0ABX2YAT0</accession>
<gene>
    <name evidence="2" type="ORF">AAX28_01667</name>
</gene>
<name>A0ABX2YAT0_9BACT</name>
<organism evidence="2 3">
    <name type="scientific">Arcobacter porcinus</name>
    <dbReference type="NCBI Taxonomy" id="1935204"/>
    <lineage>
        <taxon>Bacteria</taxon>
        <taxon>Pseudomonadati</taxon>
        <taxon>Campylobacterota</taxon>
        <taxon>Epsilonproteobacteria</taxon>
        <taxon>Campylobacterales</taxon>
        <taxon>Arcobacteraceae</taxon>
        <taxon>Arcobacter</taxon>
    </lineage>
</organism>
<proteinExistence type="predicted"/>
<comment type="caution">
    <text evidence="2">The sequence shown here is derived from an EMBL/GenBank/DDBJ whole genome shotgun (WGS) entry which is preliminary data.</text>
</comment>
<sequence length="587" mass="69135">MKLYTQYLSSLENLRKGGKTIEKAYFTSFNLSPEFFETYILPPLLEEDIPDNSFQYETLNVKLEELEKKLDLKVFYDANMMQLNEQKRTILKFNPILMTNEQGKRKGLFHPKVIYLENEDEGILFVGSGNLTLSGWGRNIEAFEIEKDIEKNSNLYSQIHNFFIDVEIQAQLRKNRILKPVNYDNKCNFIYSFENDFENSEFLKNINANSSSKLYVWSPYFSENAIDSIIKKNFSQSQNVYIIPDLVGNEKKIRLKKKPELKQIEFYTLKEQNSSEMNHSKVWITDNKIGIGSYNFTQEALFGVNFEAALVRDVKNVDLELIKIDFNEMNDSEFATEKLELNTNFDVVFELIANWEDRAFKINQLAGEEINGFTILLPSGKECLKTDLDNLSMFESEKIFRALLKNKLFRVKHQNKIVYEGIIFEESTKDFREPVKVETINDLFISFLDKNEPFSSRKLKIRSINFDENSDEIKDNQIDTSYLNYYNLFKGFENLKNKLPNNEKELKHYCFNSGNSMTSIMLVIEEYKKIHHNLFTYLLIKEFNLLVKEINKIIKDEKFLIDKIKEVNNINLRLSKNDEKFLKAFYG</sequence>
<dbReference type="InterPro" id="IPR001736">
    <property type="entry name" value="PLipase_D/transphosphatidylase"/>
</dbReference>
<feature type="domain" description="PLD phosphodiesterase" evidence="1">
    <location>
        <begin position="274"/>
        <end position="300"/>
    </location>
</feature>
<reference evidence="2 3" key="1">
    <citation type="submission" date="2015-05" db="EMBL/GenBank/DDBJ databases">
        <authorList>
            <person name="Rovetto F."/>
            <person name="Cocolin L."/>
            <person name="Illeghems K."/>
            <person name="Van Nieuwerburgh F."/>
            <person name="Houf K."/>
        </authorList>
    </citation>
    <scope>NUCLEOTIDE SEQUENCE [LARGE SCALE GENOMIC DNA]</scope>
    <source>
        <strain evidence="2 3">117434</strain>
    </source>
</reference>
<evidence type="ECO:0000259" key="1">
    <source>
        <dbReference type="PROSITE" id="PS50035"/>
    </source>
</evidence>
<keyword evidence="3" id="KW-1185">Reference proteome</keyword>
<protein>
    <recommendedName>
        <fullName evidence="1">PLD phosphodiesterase domain-containing protein</fullName>
    </recommendedName>
</protein>
<dbReference type="RefSeq" id="WP_066179512.1">
    <property type="nucleotide sequence ID" value="NZ_LDIR01000003.1"/>
</dbReference>
<dbReference type="SUPFAM" id="SSF56024">
    <property type="entry name" value="Phospholipase D/nuclease"/>
    <property type="match status" value="1"/>
</dbReference>